<gene>
    <name evidence="1" type="ORF">E3O42_10245</name>
</gene>
<sequence length="306" mass="33323">MATDPYPDGRAMLAALKEKARSAHHAGLGTSIQSLQDLAIFDRFLCRVFSVDDCPFALKGGTSMLARLPGARRTTDVDLETAEMSIDEAIAQLTASASIDLGDHLEFRYLHHRDTGGPNQPGLQAAEVTYSVTIRGVGTRNPIKVDLAIHKRTPTAPLEKIVPAFRLDLPRLGTVYAYQAIAVEDQIADKACATMSTYGGLPSTRSKDLIDLAILALTVRIDARQLRSSVFTESAHWHLPAFMTLAVPRSMTDPYPNGAKNVAVLSDLLNPDDAIELVNRMLRPALSGEVEEGCWDPTQQEWVACT</sequence>
<dbReference type="AlphaFoldDB" id="A0A4R8W4H1"/>
<comment type="caution">
    <text evidence="1">The sequence shown here is derived from an EMBL/GenBank/DDBJ whole genome shotgun (WGS) entry which is preliminary data.</text>
</comment>
<keyword evidence="1" id="KW-0808">Transferase</keyword>
<dbReference type="GO" id="GO:0016740">
    <property type="term" value="F:transferase activity"/>
    <property type="evidence" value="ECO:0007669"/>
    <property type="project" value="UniProtKB-KW"/>
</dbReference>
<dbReference type="OrthoDB" id="4084402at2"/>
<protein>
    <submittedName>
        <fullName evidence="1">Nucleotidyl transferase AbiEii/AbiGii toxin family protein</fullName>
    </submittedName>
</protein>
<dbReference type="EMBL" id="SOFL01000034">
    <property type="protein sequence ID" value="TFC01488.1"/>
    <property type="molecule type" value="Genomic_DNA"/>
</dbReference>
<dbReference type="InterPro" id="IPR014942">
    <property type="entry name" value="AbiEii"/>
</dbReference>
<dbReference type="RefSeq" id="WP_134453853.1">
    <property type="nucleotide sequence ID" value="NZ_SOFL01000034.1"/>
</dbReference>
<name>A0A4R8W4H1_9MICO</name>
<keyword evidence="2" id="KW-1185">Reference proteome</keyword>
<dbReference type="Pfam" id="PF08843">
    <property type="entry name" value="AbiEii"/>
    <property type="match status" value="1"/>
</dbReference>
<accession>A0A4R8W4H1</accession>
<evidence type="ECO:0000313" key="1">
    <source>
        <dbReference type="EMBL" id="TFC01488.1"/>
    </source>
</evidence>
<evidence type="ECO:0000313" key="2">
    <source>
        <dbReference type="Proteomes" id="UP000297907"/>
    </source>
</evidence>
<proteinExistence type="predicted"/>
<dbReference type="Proteomes" id="UP000297907">
    <property type="component" value="Unassembled WGS sequence"/>
</dbReference>
<reference evidence="1 2" key="1">
    <citation type="submission" date="2019-03" db="EMBL/GenBank/DDBJ databases">
        <title>Genomics of glacier-inhabiting Cryobacterium strains.</title>
        <authorList>
            <person name="Liu Q."/>
            <person name="Xin Y.-H."/>
        </authorList>
    </citation>
    <scope>NUCLEOTIDE SEQUENCE [LARGE SCALE GENOMIC DNA]</scope>
    <source>
        <strain evidence="1 2">RHLS22-1</strain>
    </source>
</reference>
<organism evidence="1 2">
    <name type="scientific">Cryobacterium adonitolivorans</name>
    <dbReference type="NCBI Taxonomy" id="1259189"/>
    <lineage>
        <taxon>Bacteria</taxon>
        <taxon>Bacillati</taxon>
        <taxon>Actinomycetota</taxon>
        <taxon>Actinomycetes</taxon>
        <taxon>Micrococcales</taxon>
        <taxon>Microbacteriaceae</taxon>
        <taxon>Cryobacterium</taxon>
    </lineage>
</organism>